<dbReference type="GO" id="GO:0070652">
    <property type="term" value="C:HAUS complex"/>
    <property type="evidence" value="ECO:0007669"/>
    <property type="project" value="InterPro"/>
</dbReference>
<dbReference type="PANTHER" id="PTHR16151:SF2">
    <property type="entry name" value="HAUS AUGMIN-LIKE COMPLEX SUBUNIT 6"/>
    <property type="match status" value="1"/>
</dbReference>
<dbReference type="GO" id="GO:1990498">
    <property type="term" value="C:mitotic spindle microtubule"/>
    <property type="evidence" value="ECO:0007669"/>
    <property type="project" value="TreeGrafter"/>
</dbReference>
<dbReference type="AlphaFoldDB" id="A0AAD9VRW0"/>
<dbReference type="Proteomes" id="UP001258017">
    <property type="component" value="Unassembled WGS sequence"/>
</dbReference>
<proteinExistence type="predicted"/>
<dbReference type="EMBL" id="JAIFRP010000029">
    <property type="protein sequence ID" value="KAK2583865.1"/>
    <property type="molecule type" value="Genomic_DNA"/>
</dbReference>
<sequence length="540" mass="62648">MSISEYLYNNVLLLIKVVPPPYDFNKYFSKDMFNKPNTPAFICVSHYLLNIYDAKRFQTTIKWPMFGKAEEAIYCTEIRNYLTILSSENPDMNFPVMLKIHFLKASGKIFLIIMWKLSIIVLRAYLKRKDKTNILWAPSEGITNDLVNKSLNNIISHKKATLMSFMDNNRTKEEEFTILKKCELDHMNRIESEIFKTWEHIEILLQSAPVHPMIIKKLRDTERNPEIISMWKEHICHSISYVREANIMFKELSNLSNNLNSLASYLCTDMILDGSQFHLNPGKKDFVSKFNFNGQLNLQDFVSLLNMTLKETRTSFEVQKLPNVSPLKLEVSKCSDTIKSMILSLRTMHSHVSKIKTKIQYNSQQRNTNSTLATNCLSTKSTLNFHHSPKIKFTSKSDAHCKAALNRICESPIIGKYKHLFSKYKRKQIKPSILTSHRIKFVTPSYSNLSRSPNVAGRIFMTSTPMYNPMAETPTSLKCKRNSMNMLEQPFDHSYKLESPIEKQYLNRYNILEQQVSLDQNSPSCSIGKDKIKSNIEHIN</sequence>
<feature type="domain" description="HAUS augmin-like complex subunit 6 N-terminal" evidence="1">
    <location>
        <begin position="7"/>
        <end position="153"/>
    </location>
</feature>
<keyword evidence="3" id="KW-1185">Reference proteome</keyword>
<evidence type="ECO:0000313" key="3">
    <source>
        <dbReference type="Proteomes" id="UP001258017"/>
    </source>
</evidence>
<name>A0AAD9VRW0_9HYME</name>
<dbReference type="GO" id="GO:0051225">
    <property type="term" value="P:spindle assembly"/>
    <property type="evidence" value="ECO:0007669"/>
    <property type="project" value="InterPro"/>
</dbReference>
<protein>
    <recommendedName>
        <fullName evidence="1">HAUS augmin-like complex subunit 6 N-terminal domain-containing protein</fullName>
    </recommendedName>
</protein>
<gene>
    <name evidence="2" type="ORF">KPH14_001140</name>
</gene>
<accession>A0AAD9VRW0</accession>
<dbReference type="InterPro" id="IPR026797">
    <property type="entry name" value="HAUS_6"/>
</dbReference>
<dbReference type="Pfam" id="PF14661">
    <property type="entry name" value="HAUS6_N"/>
    <property type="match status" value="1"/>
</dbReference>
<organism evidence="2 3">
    <name type="scientific">Odynerus spinipes</name>
    <dbReference type="NCBI Taxonomy" id="1348599"/>
    <lineage>
        <taxon>Eukaryota</taxon>
        <taxon>Metazoa</taxon>
        <taxon>Ecdysozoa</taxon>
        <taxon>Arthropoda</taxon>
        <taxon>Hexapoda</taxon>
        <taxon>Insecta</taxon>
        <taxon>Pterygota</taxon>
        <taxon>Neoptera</taxon>
        <taxon>Endopterygota</taxon>
        <taxon>Hymenoptera</taxon>
        <taxon>Apocrita</taxon>
        <taxon>Aculeata</taxon>
        <taxon>Vespoidea</taxon>
        <taxon>Vespidae</taxon>
        <taxon>Eumeninae</taxon>
        <taxon>Odynerus</taxon>
    </lineage>
</organism>
<evidence type="ECO:0000313" key="2">
    <source>
        <dbReference type="EMBL" id="KAK2583865.1"/>
    </source>
</evidence>
<reference evidence="2" key="2">
    <citation type="journal article" date="2023" name="Commun. Biol.">
        <title>Intrasexual cuticular hydrocarbon dimorphism in a wasp sheds light on hydrocarbon biosynthesis genes in Hymenoptera.</title>
        <authorList>
            <person name="Moris V.C."/>
            <person name="Podsiadlowski L."/>
            <person name="Martin S."/>
            <person name="Oeyen J.P."/>
            <person name="Donath A."/>
            <person name="Petersen M."/>
            <person name="Wilbrandt J."/>
            <person name="Misof B."/>
            <person name="Liedtke D."/>
            <person name="Thamm M."/>
            <person name="Scheiner R."/>
            <person name="Schmitt T."/>
            <person name="Niehuis O."/>
        </authorList>
    </citation>
    <scope>NUCLEOTIDE SEQUENCE</scope>
    <source>
        <strain evidence="2">GBR_01_08_01A</strain>
    </source>
</reference>
<reference evidence="2" key="1">
    <citation type="submission" date="2021-08" db="EMBL/GenBank/DDBJ databases">
        <authorList>
            <person name="Misof B."/>
            <person name="Oliver O."/>
            <person name="Podsiadlowski L."/>
            <person name="Donath A."/>
            <person name="Peters R."/>
            <person name="Mayer C."/>
            <person name="Rust J."/>
            <person name="Gunkel S."/>
            <person name="Lesny P."/>
            <person name="Martin S."/>
            <person name="Oeyen J.P."/>
            <person name="Petersen M."/>
            <person name="Panagiotis P."/>
            <person name="Wilbrandt J."/>
            <person name="Tanja T."/>
        </authorList>
    </citation>
    <scope>NUCLEOTIDE SEQUENCE</scope>
    <source>
        <strain evidence="2">GBR_01_08_01A</strain>
        <tissue evidence="2">Thorax + abdomen</tissue>
    </source>
</reference>
<dbReference type="InterPro" id="IPR028163">
    <property type="entry name" value="HAUS_6_N"/>
</dbReference>
<comment type="caution">
    <text evidence="2">The sequence shown here is derived from an EMBL/GenBank/DDBJ whole genome shotgun (WGS) entry which is preliminary data.</text>
</comment>
<evidence type="ECO:0000259" key="1">
    <source>
        <dbReference type="Pfam" id="PF14661"/>
    </source>
</evidence>
<dbReference type="GO" id="GO:0008017">
    <property type="term" value="F:microtubule binding"/>
    <property type="evidence" value="ECO:0007669"/>
    <property type="project" value="TreeGrafter"/>
</dbReference>
<dbReference type="PANTHER" id="PTHR16151">
    <property type="entry name" value="HAUS AUGMIN-LIKE COMPLEX SUBUNIT 6"/>
    <property type="match status" value="1"/>
</dbReference>